<dbReference type="EMBL" id="PUHR01000066">
    <property type="protein sequence ID" value="KAG0668472.1"/>
    <property type="molecule type" value="Genomic_DNA"/>
</dbReference>
<dbReference type="GO" id="GO:0043162">
    <property type="term" value="P:ubiquitin-dependent protein catabolic process via the multivesicular body sorting pathway"/>
    <property type="evidence" value="ECO:0007669"/>
    <property type="project" value="UniProtKB-ARBA"/>
</dbReference>
<dbReference type="InterPro" id="IPR009851">
    <property type="entry name" value="Mod_r"/>
</dbReference>
<evidence type="ECO:0000259" key="8">
    <source>
        <dbReference type="PROSITE" id="PS51314"/>
    </source>
</evidence>
<dbReference type="Pfam" id="PF07200">
    <property type="entry name" value="Mod_r"/>
    <property type="match status" value="1"/>
</dbReference>
<keyword evidence="10" id="KW-1185">Reference proteome</keyword>
<evidence type="ECO:0000313" key="10">
    <source>
        <dbReference type="Proteomes" id="UP000750334"/>
    </source>
</evidence>
<dbReference type="GO" id="GO:0006886">
    <property type="term" value="P:intracellular protein transport"/>
    <property type="evidence" value="ECO:0007669"/>
    <property type="project" value="UniProtKB-ARBA"/>
</dbReference>
<dbReference type="OrthoDB" id="4035847at2759"/>
<evidence type="ECO:0000256" key="5">
    <source>
        <dbReference type="ARBA" id="ARBA00022927"/>
    </source>
</evidence>
<comment type="similarity">
    <text evidence="2">Belongs to the VPS37 family.</text>
</comment>
<organism evidence="9 10">
    <name type="scientific">Maudiozyma exigua</name>
    <name type="common">Yeast</name>
    <name type="synonym">Kazachstania exigua</name>
    <dbReference type="NCBI Taxonomy" id="34358"/>
    <lineage>
        <taxon>Eukaryota</taxon>
        <taxon>Fungi</taxon>
        <taxon>Dikarya</taxon>
        <taxon>Ascomycota</taxon>
        <taxon>Saccharomycotina</taxon>
        <taxon>Saccharomycetes</taxon>
        <taxon>Saccharomycetales</taxon>
        <taxon>Saccharomycetaceae</taxon>
        <taxon>Maudiozyma</taxon>
    </lineage>
</organism>
<evidence type="ECO:0000256" key="7">
    <source>
        <dbReference type="SAM" id="Coils"/>
    </source>
</evidence>
<gene>
    <name evidence="9" type="ORF">C6P45_004632</name>
</gene>
<dbReference type="GO" id="GO:0072666">
    <property type="term" value="P:establishment of protein localization to vacuole"/>
    <property type="evidence" value="ECO:0007669"/>
    <property type="project" value="UniProtKB-ARBA"/>
</dbReference>
<evidence type="ECO:0000256" key="2">
    <source>
        <dbReference type="ARBA" id="ARBA00007617"/>
    </source>
</evidence>
<keyword evidence="7" id="KW-0175">Coiled coil</keyword>
<reference evidence="9 10" key="1">
    <citation type="submission" date="2020-11" db="EMBL/GenBank/DDBJ databases">
        <title>Kefir isolates.</title>
        <authorList>
            <person name="Marcisauskas S."/>
            <person name="Kim Y."/>
            <person name="Blasche S."/>
        </authorList>
    </citation>
    <scope>NUCLEOTIDE SEQUENCE [LARGE SCALE GENOMIC DNA]</scope>
    <source>
        <strain evidence="9 10">OG2</strain>
    </source>
</reference>
<evidence type="ECO:0000256" key="6">
    <source>
        <dbReference type="PROSITE-ProRule" id="PRU00646"/>
    </source>
</evidence>
<accession>A0A9P7BA88</accession>
<keyword evidence="4" id="KW-0967">Endosome</keyword>
<protein>
    <recommendedName>
        <fullName evidence="8">VPS37 C-terminal domain-containing protein</fullName>
    </recommendedName>
</protein>
<proteinExistence type="inferred from homology"/>
<evidence type="ECO:0000256" key="4">
    <source>
        <dbReference type="ARBA" id="ARBA00022753"/>
    </source>
</evidence>
<feature type="domain" description="VPS37 C-terminal" evidence="8">
    <location>
        <begin position="82"/>
        <end position="171"/>
    </location>
</feature>
<dbReference type="SUPFAM" id="SSF140111">
    <property type="entry name" value="Endosomal sorting complex assembly domain"/>
    <property type="match status" value="1"/>
</dbReference>
<dbReference type="InterPro" id="IPR037202">
    <property type="entry name" value="ESCRT_assembly_dom"/>
</dbReference>
<name>A0A9P7BA88_MAUEX</name>
<dbReference type="Gene3D" id="1.10.287.660">
    <property type="entry name" value="Helix hairpin bin"/>
    <property type="match status" value="1"/>
</dbReference>
<evidence type="ECO:0000256" key="1">
    <source>
        <dbReference type="ARBA" id="ARBA00004177"/>
    </source>
</evidence>
<comment type="caution">
    <text evidence="9">The sequence shown here is derived from an EMBL/GenBank/DDBJ whole genome shotgun (WGS) entry which is preliminary data.</text>
</comment>
<keyword evidence="3 6" id="KW-0813">Transport</keyword>
<feature type="coiled-coil region" evidence="7">
    <location>
        <begin position="40"/>
        <end position="67"/>
    </location>
</feature>
<comment type="subcellular location">
    <subcellularLocation>
        <location evidence="1">Endosome</location>
    </subcellularLocation>
</comment>
<keyword evidence="5 6" id="KW-0653">Protein transport</keyword>
<dbReference type="PROSITE" id="PS51314">
    <property type="entry name" value="VPS37_C"/>
    <property type="match status" value="1"/>
</dbReference>
<dbReference type="AlphaFoldDB" id="A0A9P7BA88"/>
<dbReference type="InterPro" id="IPR029012">
    <property type="entry name" value="Helix_hairpin_bin_sf"/>
</dbReference>
<sequence>MTEITPLPESVNLLSNSEILSLIKDHNDKLQLYIDQFISTDTLQRELTNYKEQLLQLRDEFIELQKNIDVTNTDLDDLRILNSKYTKRWQDLNQVVNHNYSEHTLKSKLENKISYFEVQSDTIESNIMSKDTIPEDFKLDESINDFLDKRTNYHLNKEILLTWNHQGQLKK</sequence>
<evidence type="ECO:0000256" key="3">
    <source>
        <dbReference type="ARBA" id="ARBA00022448"/>
    </source>
</evidence>
<dbReference type="GO" id="GO:0000813">
    <property type="term" value="C:ESCRT I complex"/>
    <property type="evidence" value="ECO:0007669"/>
    <property type="project" value="UniProtKB-ARBA"/>
</dbReference>
<dbReference type="Proteomes" id="UP000750334">
    <property type="component" value="Unassembled WGS sequence"/>
</dbReference>
<evidence type="ECO:0000313" key="9">
    <source>
        <dbReference type="EMBL" id="KAG0668472.1"/>
    </source>
</evidence>